<organism evidence="4 5">
    <name type="scientific">Saccharata proteae CBS 121410</name>
    <dbReference type="NCBI Taxonomy" id="1314787"/>
    <lineage>
        <taxon>Eukaryota</taxon>
        <taxon>Fungi</taxon>
        <taxon>Dikarya</taxon>
        <taxon>Ascomycota</taxon>
        <taxon>Pezizomycotina</taxon>
        <taxon>Dothideomycetes</taxon>
        <taxon>Dothideomycetes incertae sedis</taxon>
        <taxon>Botryosphaeriales</taxon>
        <taxon>Saccharataceae</taxon>
        <taxon>Saccharata</taxon>
    </lineage>
</organism>
<name>A0A9P4I334_9PEZI</name>
<keyword evidence="5" id="KW-1185">Reference proteome</keyword>
<evidence type="ECO:0000256" key="1">
    <source>
        <dbReference type="ARBA" id="ARBA00004123"/>
    </source>
</evidence>
<feature type="compositionally biased region" description="Polar residues" evidence="3">
    <location>
        <begin position="323"/>
        <end position="336"/>
    </location>
</feature>
<dbReference type="InterPro" id="IPR051988">
    <property type="entry name" value="HRR_RAD51_Paralog"/>
</dbReference>
<accession>A0A9P4I334</accession>
<protein>
    <recommendedName>
        <fullName evidence="6">DNA recombination and repair protein Rad51-like C-terminal domain-containing protein</fullName>
    </recommendedName>
</protein>
<dbReference type="GO" id="GO:0005657">
    <property type="term" value="C:replication fork"/>
    <property type="evidence" value="ECO:0007669"/>
    <property type="project" value="TreeGrafter"/>
</dbReference>
<proteinExistence type="predicted"/>
<feature type="compositionally biased region" description="Acidic residues" evidence="3">
    <location>
        <begin position="216"/>
        <end position="226"/>
    </location>
</feature>
<evidence type="ECO:0000313" key="4">
    <source>
        <dbReference type="EMBL" id="KAF2091830.1"/>
    </source>
</evidence>
<evidence type="ECO:0000256" key="3">
    <source>
        <dbReference type="SAM" id="MobiDB-lite"/>
    </source>
</evidence>
<dbReference type="GO" id="GO:0033063">
    <property type="term" value="C:Rad51B-Rad51C-Rad51D-XRCC2 complex"/>
    <property type="evidence" value="ECO:0007669"/>
    <property type="project" value="TreeGrafter"/>
</dbReference>
<dbReference type="EMBL" id="ML978711">
    <property type="protein sequence ID" value="KAF2091830.1"/>
    <property type="molecule type" value="Genomic_DNA"/>
</dbReference>
<feature type="compositionally biased region" description="Basic and acidic residues" evidence="3">
    <location>
        <begin position="205"/>
        <end position="214"/>
    </location>
</feature>
<dbReference type="GO" id="GO:0000723">
    <property type="term" value="P:telomere maintenance"/>
    <property type="evidence" value="ECO:0007669"/>
    <property type="project" value="TreeGrafter"/>
</dbReference>
<dbReference type="GO" id="GO:0000724">
    <property type="term" value="P:double-strand break repair via homologous recombination"/>
    <property type="evidence" value="ECO:0007669"/>
    <property type="project" value="TreeGrafter"/>
</dbReference>
<sequence length="385" mass="41621">MNSTLPVQPILASAIFSSLPKEGETGVKRKRIGTECGPVDDALRGGIGSGKGGMTCISGEKGSGRTALAFAFLTSHVLSSPSHQAVVIHTTGTFDVLRLYNAIEQRLRHTLTTTAIRKTANQELDPGFNPGARKPDAAEVEAEVQQMATAALDRVNIIRAFDFVGVVEAAGEVREKLETSINTVQQPAQPETTAVTVESKAAAAEQERRQRTEIADSQDDEEDEMLFDASTTESNPEALNEQTEKPDEPTRSPPDPQEAVDGQGKVGMIVIDNLAQVVSPMMKSNYTQAHALMTPFLRSLAHLMNTHQISTVIINAAVPPPRTTKQNPQQTPQGQALETHKPADTPSSPSIFASITSHPALGRSFPHHIDLHLFEARNWSVSLRY</sequence>
<dbReference type="GO" id="GO:0008094">
    <property type="term" value="F:ATP-dependent activity, acting on DNA"/>
    <property type="evidence" value="ECO:0007669"/>
    <property type="project" value="TreeGrafter"/>
</dbReference>
<evidence type="ECO:0008006" key="6">
    <source>
        <dbReference type="Google" id="ProtNLM"/>
    </source>
</evidence>
<dbReference type="GO" id="GO:0005815">
    <property type="term" value="C:microtubule organizing center"/>
    <property type="evidence" value="ECO:0007669"/>
    <property type="project" value="TreeGrafter"/>
</dbReference>
<dbReference type="GO" id="GO:0007131">
    <property type="term" value="P:reciprocal meiotic recombination"/>
    <property type="evidence" value="ECO:0007669"/>
    <property type="project" value="TreeGrafter"/>
</dbReference>
<dbReference type="OrthoDB" id="336321at2759"/>
<dbReference type="PANTHER" id="PTHR46457:SF1">
    <property type="entry name" value="DNA REPAIR PROTEIN RAD51 HOMOLOG 4"/>
    <property type="match status" value="1"/>
</dbReference>
<dbReference type="GO" id="GO:0042148">
    <property type="term" value="P:DNA strand invasion"/>
    <property type="evidence" value="ECO:0007669"/>
    <property type="project" value="TreeGrafter"/>
</dbReference>
<feature type="compositionally biased region" description="Polar residues" evidence="3">
    <location>
        <begin position="229"/>
        <end position="241"/>
    </location>
</feature>
<gene>
    <name evidence="4" type="ORF">K490DRAFT_61260</name>
</gene>
<evidence type="ECO:0000256" key="2">
    <source>
        <dbReference type="ARBA" id="ARBA00023242"/>
    </source>
</evidence>
<dbReference type="GO" id="GO:0003697">
    <property type="term" value="F:single-stranded DNA binding"/>
    <property type="evidence" value="ECO:0007669"/>
    <property type="project" value="TreeGrafter"/>
</dbReference>
<dbReference type="InterPro" id="IPR027417">
    <property type="entry name" value="P-loop_NTPase"/>
</dbReference>
<comment type="caution">
    <text evidence="4">The sequence shown here is derived from an EMBL/GenBank/DDBJ whole genome shotgun (WGS) entry which is preliminary data.</text>
</comment>
<dbReference type="SUPFAM" id="SSF52540">
    <property type="entry name" value="P-loop containing nucleoside triphosphate hydrolases"/>
    <property type="match status" value="1"/>
</dbReference>
<dbReference type="GO" id="GO:0000400">
    <property type="term" value="F:four-way junction DNA binding"/>
    <property type="evidence" value="ECO:0007669"/>
    <property type="project" value="TreeGrafter"/>
</dbReference>
<evidence type="ECO:0000313" key="5">
    <source>
        <dbReference type="Proteomes" id="UP000799776"/>
    </source>
</evidence>
<feature type="region of interest" description="Disordered" evidence="3">
    <location>
        <begin position="319"/>
        <end position="353"/>
    </location>
</feature>
<dbReference type="AlphaFoldDB" id="A0A9P4I334"/>
<reference evidence="4" key="1">
    <citation type="journal article" date="2020" name="Stud. Mycol.">
        <title>101 Dothideomycetes genomes: a test case for predicting lifestyles and emergence of pathogens.</title>
        <authorList>
            <person name="Haridas S."/>
            <person name="Albert R."/>
            <person name="Binder M."/>
            <person name="Bloem J."/>
            <person name="Labutti K."/>
            <person name="Salamov A."/>
            <person name="Andreopoulos B."/>
            <person name="Baker S."/>
            <person name="Barry K."/>
            <person name="Bills G."/>
            <person name="Bluhm B."/>
            <person name="Cannon C."/>
            <person name="Castanera R."/>
            <person name="Culley D."/>
            <person name="Daum C."/>
            <person name="Ezra D."/>
            <person name="Gonzalez J."/>
            <person name="Henrissat B."/>
            <person name="Kuo A."/>
            <person name="Liang C."/>
            <person name="Lipzen A."/>
            <person name="Lutzoni F."/>
            <person name="Magnuson J."/>
            <person name="Mondo S."/>
            <person name="Nolan M."/>
            <person name="Ohm R."/>
            <person name="Pangilinan J."/>
            <person name="Park H.-J."/>
            <person name="Ramirez L."/>
            <person name="Alfaro M."/>
            <person name="Sun H."/>
            <person name="Tritt A."/>
            <person name="Yoshinaga Y."/>
            <person name="Zwiers L.-H."/>
            <person name="Turgeon B."/>
            <person name="Goodwin S."/>
            <person name="Spatafora J."/>
            <person name="Crous P."/>
            <person name="Grigoriev I."/>
        </authorList>
    </citation>
    <scope>NUCLEOTIDE SEQUENCE</scope>
    <source>
        <strain evidence="4">CBS 121410</strain>
    </source>
</reference>
<feature type="region of interest" description="Disordered" evidence="3">
    <location>
        <begin position="199"/>
        <end position="263"/>
    </location>
</feature>
<comment type="subcellular location">
    <subcellularLocation>
        <location evidence="1">Nucleus</location>
    </subcellularLocation>
</comment>
<dbReference type="Gene3D" id="3.40.50.300">
    <property type="entry name" value="P-loop containing nucleotide triphosphate hydrolases"/>
    <property type="match status" value="1"/>
</dbReference>
<dbReference type="Proteomes" id="UP000799776">
    <property type="component" value="Unassembled WGS sequence"/>
</dbReference>
<keyword evidence="2" id="KW-0539">Nucleus</keyword>
<dbReference type="PANTHER" id="PTHR46457">
    <property type="entry name" value="DNA REPAIR PROTEIN RAD51 HOMOLOG 4"/>
    <property type="match status" value="1"/>
</dbReference>